<dbReference type="FunFam" id="2.100.10.30:FF:000001">
    <property type="entry name" value="Jacalin-related lectin 33"/>
    <property type="match status" value="3"/>
</dbReference>
<dbReference type="SMART" id="SM00915">
    <property type="entry name" value="Jacalin"/>
    <property type="match status" value="3"/>
</dbReference>
<evidence type="ECO:0000313" key="5">
    <source>
        <dbReference type="EMBL" id="KAG7610890.1"/>
    </source>
</evidence>
<dbReference type="EMBL" id="JAEFBJ010000005">
    <property type="protein sequence ID" value="KAG7610890.1"/>
    <property type="molecule type" value="Genomic_DNA"/>
</dbReference>
<dbReference type="CDD" id="cd09612">
    <property type="entry name" value="Jacalin"/>
    <property type="match status" value="3"/>
</dbReference>
<keyword evidence="6" id="KW-1185">Reference proteome</keyword>
<dbReference type="PANTHER" id="PTHR47293:SF66">
    <property type="entry name" value="JACALIN-RELATED LECTIN 11-RELATED"/>
    <property type="match status" value="1"/>
</dbReference>
<evidence type="ECO:0000259" key="4">
    <source>
        <dbReference type="PROSITE" id="PS51752"/>
    </source>
</evidence>
<evidence type="ECO:0000256" key="3">
    <source>
        <dbReference type="ARBA" id="ARBA00022737"/>
    </source>
</evidence>
<evidence type="ECO:0000313" key="6">
    <source>
        <dbReference type="Proteomes" id="UP000694251"/>
    </source>
</evidence>
<dbReference type="InterPro" id="IPR001229">
    <property type="entry name" value="Jacalin-like_lectin_dom"/>
</dbReference>
<dbReference type="AlphaFoldDB" id="A0A8T2DKD6"/>
<dbReference type="OrthoDB" id="4325201at2759"/>
<comment type="similarity">
    <text evidence="1">Belongs to the jacalin lectin family.</text>
</comment>
<dbReference type="Pfam" id="PF01419">
    <property type="entry name" value="Jacalin"/>
    <property type="match status" value="3"/>
</dbReference>
<evidence type="ECO:0000256" key="1">
    <source>
        <dbReference type="ARBA" id="ARBA00006568"/>
    </source>
</evidence>
<feature type="domain" description="Jacalin-type lectin" evidence="4">
    <location>
        <begin position="170"/>
        <end position="313"/>
    </location>
</feature>
<gene>
    <name evidence="5" type="ORF">ISN44_As05g030070</name>
</gene>
<reference evidence="5 6" key="1">
    <citation type="submission" date="2020-12" db="EMBL/GenBank/DDBJ databases">
        <title>Concerted genomic and epigenomic changes stabilize Arabidopsis allopolyploids.</title>
        <authorList>
            <person name="Chen Z."/>
        </authorList>
    </citation>
    <scope>NUCLEOTIDE SEQUENCE [LARGE SCALE GENOMIC DNA]</scope>
    <source>
        <strain evidence="5">As9502</strain>
        <tissue evidence="5">Leaf</tissue>
    </source>
</reference>
<dbReference type="InterPro" id="IPR033734">
    <property type="entry name" value="Jacalin-like_lectin_dom_plant"/>
</dbReference>
<feature type="domain" description="Jacalin-type lectin" evidence="4">
    <location>
        <begin position="26"/>
        <end position="167"/>
    </location>
</feature>
<name>A0A8T2DKD6_ARASU</name>
<protein>
    <submittedName>
        <fullName evidence="5">Jacalin-like lectin domain</fullName>
    </submittedName>
</protein>
<sequence>MFLHFWVCLNVDQLFKIRIATTYEMALMVKAEGGNGGKRWDDGFDYEGVTKIYVRGGLEGIQFIKFDYVKDGKTITGPIHGVSGRGLTQTFEINHLQKEYLLSIEGYYDISTGVIQSIQFKTNQQTSDMMGFNEGTKFSLRSMRGRIIGFHGFADKNLYSLRAYYIRIPATKSAMDGGQNTGRGYDHGGDYDGVRKVYVTFDGTSIRNMRVDYDKVGQVECYEYGVKVGTQNQFTINYPYECITSVGGSYADTQPYRCIVLRSLTFKTSNGRTSVFGKETGTTFLLESQGNAIVGFHGRVGSCVDSIGEYYAPFSPYPPPTEKLEGQGGDGGDSWDDGAFLNVKKVCIGQGQFGIVSVKFEYENDASEVVVGDEHGKATLLGYEEFELDYPSEYITSVEACQDKVMGAETGVLTMLRFKTNIRISPSFGLKAGFNFVLEKEGHKINGFHGKSSSMLHQIGIHVIPITE</sequence>
<evidence type="ECO:0000256" key="2">
    <source>
        <dbReference type="ARBA" id="ARBA00022734"/>
    </source>
</evidence>
<dbReference type="PANTHER" id="PTHR47293">
    <property type="entry name" value="JACALIN-RELATED LECTIN 3"/>
    <property type="match status" value="1"/>
</dbReference>
<keyword evidence="2" id="KW-0430">Lectin</keyword>
<keyword evidence="3" id="KW-0677">Repeat</keyword>
<dbReference type="PROSITE" id="PS51752">
    <property type="entry name" value="JACALIN_LECTIN"/>
    <property type="match status" value="3"/>
</dbReference>
<dbReference type="GO" id="GO:0030246">
    <property type="term" value="F:carbohydrate binding"/>
    <property type="evidence" value="ECO:0007669"/>
    <property type="project" value="UniProtKB-KW"/>
</dbReference>
<feature type="domain" description="Jacalin-type lectin" evidence="4">
    <location>
        <begin position="321"/>
        <end position="465"/>
    </location>
</feature>
<accession>A0A8T2DKD6</accession>
<proteinExistence type="inferred from homology"/>
<organism evidence="5 6">
    <name type="scientific">Arabidopsis suecica</name>
    <name type="common">Swedish thale-cress</name>
    <name type="synonym">Cardaminopsis suecica</name>
    <dbReference type="NCBI Taxonomy" id="45249"/>
    <lineage>
        <taxon>Eukaryota</taxon>
        <taxon>Viridiplantae</taxon>
        <taxon>Streptophyta</taxon>
        <taxon>Embryophyta</taxon>
        <taxon>Tracheophyta</taxon>
        <taxon>Spermatophyta</taxon>
        <taxon>Magnoliopsida</taxon>
        <taxon>eudicotyledons</taxon>
        <taxon>Gunneridae</taxon>
        <taxon>Pentapetalae</taxon>
        <taxon>rosids</taxon>
        <taxon>malvids</taxon>
        <taxon>Brassicales</taxon>
        <taxon>Brassicaceae</taxon>
        <taxon>Camelineae</taxon>
        <taxon>Arabidopsis</taxon>
    </lineage>
</organism>
<dbReference type="Proteomes" id="UP000694251">
    <property type="component" value="Chromosome 5"/>
</dbReference>
<comment type="caution">
    <text evidence="5">The sequence shown here is derived from an EMBL/GenBank/DDBJ whole genome shotgun (WGS) entry which is preliminary data.</text>
</comment>